<keyword evidence="1" id="KW-1133">Transmembrane helix</keyword>
<feature type="transmembrane region" description="Helical" evidence="1">
    <location>
        <begin position="256"/>
        <end position="277"/>
    </location>
</feature>
<evidence type="ECO:0000313" key="2">
    <source>
        <dbReference type="EMBL" id="WPB05953.1"/>
    </source>
</evidence>
<evidence type="ECO:0000256" key="1">
    <source>
        <dbReference type="SAM" id="Phobius"/>
    </source>
</evidence>
<reference evidence="2 3" key="1">
    <citation type="submission" date="2023-09" db="EMBL/GenBank/DDBJ databases">
        <title>Complete-Gapless Cercospora beticola genome.</title>
        <authorList>
            <person name="Wyatt N.A."/>
            <person name="Spanner R.E."/>
            <person name="Bolton M.D."/>
        </authorList>
    </citation>
    <scope>NUCLEOTIDE SEQUENCE [LARGE SCALE GENOMIC DNA]</scope>
    <source>
        <strain evidence="2">Cb09-40</strain>
    </source>
</reference>
<feature type="transmembrane region" description="Helical" evidence="1">
    <location>
        <begin position="232"/>
        <end position="250"/>
    </location>
</feature>
<sequence>MLQFPSPRNTWRLDIVSILAVLGESNIKVNAHLITASPTCLLPRLMPAPQGLLAEKRIKRLPLEDDVLTCIGIYSGNERAGLNYFATIFHGTGMQSEPYSVRELTIRELKSSDGSAALSEHLRPRWASPTNIIAIISCAISIGLLIWAALLRDGVAVVGIIIMSSTAPVLCAGARYKLPKLRLALMSRDGDVVFRTRDGIFTVIHCTESIARLLYFSPEAPEFSMNIYANRLSGGVVGGLMLIVSITLFGNCTWTMQAALSVTYALLNVLYWVAAVLPERYSWDFSNLEISEKHTFFNANFAEGLWVAIQRSGSIDWVRASRSVPDTPVWSKWLLEADQRLQSNSKDWQPRKAFEDLSSSHRVEKPRAVWKLPESV</sequence>
<feature type="transmembrane region" description="Helical" evidence="1">
    <location>
        <begin position="156"/>
        <end position="178"/>
    </location>
</feature>
<keyword evidence="3" id="KW-1185">Reference proteome</keyword>
<accession>A0ABZ0P2D3</accession>
<keyword evidence="1" id="KW-0812">Transmembrane</keyword>
<protein>
    <submittedName>
        <fullName evidence="2">Uncharacterized protein</fullName>
    </submittedName>
</protein>
<keyword evidence="1" id="KW-0472">Membrane</keyword>
<feature type="transmembrane region" description="Helical" evidence="1">
    <location>
        <begin position="132"/>
        <end position="150"/>
    </location>
</feature>
<dbReference type="GeneID" id="90644666"/>
<proteinExistence type="predicted"/>
<dbReference type="EMBL" id="CP134190">
    <property type="protein sequence ID" value="WPB05953.1"/>
    <property type="molecule type" value="Genomic_DNA"/>
</dbReference>
<gene>
    <name evidence="2" type="ORF">RHO25_010608</name>
</gene>
<organism evidence="2 3">
    <name type="scientific">Cercospora beticola</name>
    <name type="common">Sugarbeet leaf spot fungus</name>
    <dbReference type="NCBI Taxonomy" id="122368"/>
    <lineage>
        <taxon>Eukaryota</taxon>
        <taxon>Fungi</taxon>
        <taxon>Dikarya</taxon>
        <taxon>Ascomycota</taxon>
        <taxon>Pezizomycotina</taxon>
        <taxon>Dothideomycetes</taxon>
        <taxon>Dothideomycetidae</taxon>
        <taxon>Mycosphaerellales</taxon>
        <taxon>Mycosphaerellaceae</taxon>
        <taxon>Cercospora</taxon>
    </lineage>
</organism>
<name>A0ABZ0P2D3_CERBT</name>
<evidence type="ECO:0000313" key="3">
    <source>
        <dbReference type="Proteomes" id="UP001302367"/>
    </source>
</evidence>
<dbReference type="Proteomes" id="UP001302367">
    <property type="component" value="Chromosome 7"/>
</dbReference>
<dbReference type="RefSeq" id="XP_065459376.1">
    <property type="nucleotide sequence ID" value="XM_065603304.1"/>
</dbReference>